<dbReference type="SUPFAM" id="SSF53720">
    <property type="entry name" value="ALDH-like"/>
    <property type="match status" value="1"/>
</dbReference>
<dbReference type="RefSeq" id="WP_074654594.1">
    <property type="nucleotide sequence ID" value="NZ_FNSD01000001.1"/>
</dbReference>
<dbReference type="PANTHER" id="PTHR43217:SF1">
    <property type="entry name" value="SUCCINATE SEMIALDEHYDE DEHYDROGENASE [NAD(P)+] SAD"/>
    <property type="match status" value="1"/>
</dbReference>
<evidence type="ECO:0000313" key="5">
    <source>
        <dbReference type="EMBL" id="SEC15856.1"/>
    </source>
</evidence>
<evidence type="ECO:0000256" key="3">
    <source>
        <dbReference type="ARBA" id="ARBA00023002"/>
    </source>
</evidence>
<dbReference type="Gene3D" id="3.40.605.10">
    <property type="entry name" value="Aldehyde Dehydrogenase, Chain A, domain 1"/>
    <property type="match status" value="1"/>
</dbReference>
<evidence type="ECO:0000313" key="6">
    <source>
        <dbReference type="Proteomes" id="UP000182409"/>
    </source>
</evidence>
<dbReference type="InterPro" id="IPR016160">
    <property type="entry name" value="Ald_DH_CS_CYS"/>
</dbReference>
<reference evidence="5 6" key="1">
    <citation type="submission" date="2016-10" db="EMBL/GenBank/DDBJ databases">
        <authorList>
            <person name="de Groot N.N."/>
        </authorList>
    </citation>
    <scope>NUCLEOTIDE SEQUENCE [LARGE SCALE GENOMIC DNA]</scope>
    <source>
        <strain evidence="5 6">AB35.6</strain>
    </source>
</reference>
<dbReference type="GO" id="GO:0004030">
    <property type="term" value="F:aldehyde dehydrogenase [NAD(P)+] activity"/>
    <property type="evidence" value="ECO:0007669"/>
    <property type="project" value="InterPro"/>
</dbReference>
<dbReference type="EMBL" id="FNSD01000001">
    <property type="protein sequence ID" value="SEC15856.1"/>
    <property type="molecule type" value="Genomic_DNA"/>
</dbReference>
<dbReference type="CDD" id="cd07100">
    <property type="entry name" value="ALDH_SSADH1_GabD1"/>
    <property type="match status" value="1"/>
</dbReference>
<evidence type="ECO:0000256" key="2">
    <source>
        <dbReference type="ARBA" id="ARBA00022857"/>
    </source>
</evidence>
<dbReference type="InterPro" id="IPR047110">
    <property type="entry name" value="GABD/Sad-like"/>
</dbReference>
<dbReference type="InterPro" id="IPR016162">
    <property type="entry name" value="Ald_DH_N"/>
</dbReference>
<organism evidence="5 6">
    <name type="scientific">Terriglobus roseus</name>
    <dbReference type="NCBI Taxonomy" id="392734"/>
    <lineage>
        <taxon>Bacteria</taxon>
        <taxon>Pseudomonadati</taxon>
        <taxon>Acidobacteriota</taxon>
        <taxon>Terriglobia</taxon>
        <taxon>Terriglobales</taxon>
        <taxon>Acidobacteriaceae</taxon>
        <taxon>Terriglobus</taxon>
    </lineage>
</organism>
<sequence>MRPSVTYTAADASFSINPATGEEIARHAYLRGDAIDHLLQASQSGFVVWSAMPIAQRLGVLQSMATVLRSRLEPMAQTVTQEMGKPIVQARAEVEKCASLCDWYAQNGEAMLADEPTSIGTNAYVSYLPLGSVLGVMPWNFPYWQVMRSAVGVLLSGNAYVLKHAPNVMLCAHLLADAWRVAGLPDGAFTLLHADNEGISRAIADRRIAGVMVTGSVRAGSAIAAQAGGALKKSVLEMGGSDPLIVLADADIERAADAAITGRFQNTGQVCIAAKRILLHASIADEFLDRFVTKTKALVMGDPTRDETYLGPMARFDLRDAMAEQVRQSQAEGAKTLLAGGIVEGRGNFYAPTILADVTRSMTCFREEVFGPVASLISVRDASEALALANDSEFGLCASLWTEDRTAAKQFARQLQAGGLFLNSIPVSDPRVPIGGVKHSGYGRELSHFGVREFTNAQTVWFDRT</sequence>
<dbReference type="PROSITE" id="PS00070">
    <property type="entry name" value="ALDEHYDE_DEHYDR_CYS"/>
    <property type="match status" value="1"/>
</dbReference>
<dbReference type="Proteomes" id="UP000182409">
    <property type="component" value="Unassembled WGS sequence"/>
</dbReference>
<keyword evidence="2" id="KW-0521">NADP</keyword>
<protein>
    <submittedName>
        <fullName evidence="5">Succinate semialdehyde dehydrogenase</fullName>
    </submittedName>
</protein>
<feature type="domain" description="Aldehyde dehydrogenase" evidence="4">
    <location>
        <begin position="15"/>
        <end position="460"/>
    </location>
</feature>
<evidence type="ECO:0000259" key="4">
    <source>
        <dbReference type="Pfam" id="PF00171"/>
    </source>
</evidence>
<dbReference type="OrthoDB" id="9762913at2"/>
<dbReference type="FunFam" id="3.40.309.10:FF:000010">
    <property type="entry name" value="Gamma-aminobutyraldehyde dehydrogenase"/>
    <property type="match status" value="1"/>
</dbReference>
<dbReference type="InterPro" id="IPR044148">
    <property type="entry name" value="ALDH_GabD1-like"/>
</dbReference>
<comment type="similarity">
    <text evidence="1">Belongs to the aldehyde dehydrogenase family.</text>
</comment>
<keyword evidence="3" id="KW-0560">Oxidoreductase</keyword>
<dbReference type="InterPro" id="IPR016163">
    <property type="entry name" value="Ald_DH_C"/>
</dbReference>
<name>A0A1H4Q8B8_9BACT</name>
<dbReference type="Gene3D" id="3.40.309.10">
    <property type="entry name" value="Aldehyde Dehydrogenase, Chain A, domain 2"/>
    <property type="match status" value="1"/>
</dbReference>
<dbReference type="AlphaFoldDB" id="A0A1H4Q8B8"/>
<dbReference type="InterPro" id="IPR016161">
    <property type="entry name" value="Ald_DH/histidinol_DH"/>
</dbReference>
<evidence type="ECO:0000256" key="1">
    <source>
        <dbReference type="ARBA" id="ARBA00009986"/>
    </source>
</evidence>
<dbReference type="FunFam" id="3.40.605.10:FF:000012">
    <property type="entry name" value="NAD-dependent succinate-semialdehyde dehydrogenase"/>
    <property type="match status" value="1"/>
</dbReference>
<gene>
    <name evidence="5" type="ORF">SAMN05443244_2796</name>
</gene>
<dbReference type="PANTHER" id="PTHR43217">
    <property type="entry name" value="SUCCINATE SEMIALDEHYDE DEHYDROGENASE [NAD(P)+] SAD"/>
    <property type="match status" value="1"/>
</dbReference>
<dbReference type="Pfam" id="PF00171">
    <property type="entry name" value="Aldedh"/>
    <property type="match status" value="1"/>
</dbReference>
<proteinExistence type="inferred from homology"/>
<dbReference type="GO" id="GO:0004777">
    <property type="term" value="F:succinate-semialdehyde dehydrogenase (NAD+) activity"/>
    <property type="evidence" value="ECO:0007669"/>
    <property type="project" value="TreeGrafter"/>
</dbReference>
<accession>A0A1H4Q8B8</accession>
<dbReference type="InterPro" id="IPR015590">
    <property type="entry name" value="Aldehyde_DH_dom"/>
</dbReference>